<evidence type="ECO:0000313" key="3">
    <source>
        <dbReference type="Proteomes" id="UP000002430"/>
    </source>
</evidence>
<evidence type="ECO:0000313" key="2">
    <source>
        <dbReference type="EMBL" id="CAJ55148.1"/>
    </source>
</evidence>
<dbReference type="Pfam" id="PF13487">
    <property type="entry name" value="HD_5"/>
    <property type="match status" value="1"/>
</dbReference>
<dbReference type="OrthoDB" id="9776628at2"/>
<sequence length="347" mass="40080">MVSSRQSKATVPENIAEEYYQISHEILSSFPKYRPPVDLFQFREDILKLYPYSRKGCRLTNEQIEEIQILCNEGRLFVSRTDHPIYSEHIVKQVDLVLLDSNLKEAEAADIFIRALDMRLLDFIGQPVLPVFEKLYNDLMVFTEFLWQDKHRIKLFMRRLYTEHTLSHHSLNTLFIGLWLLQTTHEDKLIRREWDRSALGLILHDIGMSKIPSFILEKATPLKSEEKEKILLHTLAGVKILQKLNLGFNEITQAVMEHQERLDGSGYPNKLKETHLSKFGKLCAVADSFAAMISNRPYAQAIPPKAAAQLLANDKERYDSTFTVPLLNAYLTGALESKLRQEHSNNA</sequence>
<dbReference type="Proteomes" id="UP000002430">
    <property type="component" value="Chromosome"/>
</dbReference>
<proteinExistence type="predicted"/>
<reference evidence="2 3" key="1">
    <citation type="submission" date="2005-11" db="EMBL/GenBank/DDBJ databases">
        <title>The complete genome sequence of Lawsonia intracellularis: the causative agent of proliferative enteropathy.</title>
        <authorList>
            <person name="Kaur K."/>
            <person name="Zhang Q."/>
            <person name="Beckler D."/>
            <person name="Munir S."/>
            <person name="Li L."/>
            <person name="Kinsley K."/>
            <person name="Herron L."/>
            <person name="Peterson A."/>
            <person name="May B."/>
            <person name="Singh S."/>
            <person name="Gebhart C."/>
            <person name="Kapur V."/>
        </authorList>
    </citation>
    <scope>NUCLEOTIDE SEQUENCE [LARGE SCALE GENOMIC DNA]</scope>
    <source>
        <strain evidence="2 3">PHE/MN1-00</strain>
    </source>
</reference>
<dbReference type="KEGG" id="lip:LI1094"/>
<keyword evidence="3" id="KW-1185">Reference proteome</keyword>
<dbReference type="STRING" id="363253.LI1094"/>
<organism evidence="2 3">
    <name type="scientific">Lawsonia intracellularis (strain PHE/MN1-00)</name>
    <dbReference type="NCBI Taxonomy" id="363253"/>
    <lineage>
        <taxon>Bacteria</taxon>
        <taxon>Pseudomonadati</taxon>
        <taxon>Thermodesulfobacteriota</taxon>
        <taxon>Desulfovibrionia</taxon>
        <taxon>Desulfovibrionales</taxon>
        <taxon>Desulfovibrionaceae</taxon>
        <taxon>Lawsonia</taxon>
    </lineage>
</organism>
<evidence type="ECO:0000259" key="1">
    <source>
        <dbReference type="PROSITE" id="PS51832"/>
    </source>
</evidence>
<dbReference type="CDD" id="cd00077">
    <property type="entry name" value="HDc"/>
    <property type="match status" value="1"/>
</dbReference>
<gene>
    <name evidence="2" type="ordered locus">LI1094</name>
</gene>
<dbReference type="EMBL" id="AM180252">
    <property type="protein sequence ID" value="CAJ55148.1"/>
    <property type="molecule type" value="Genomic_DNA"/>
</dbReference>
<dbReference type="eggNOG" id="COG2206">
    <property type="taxonomic scope" value="Bacteria"/>
</dbReference>
<dbReference type="SMART" id="SM00471">
    <property type="entry name" value="HDc"/>
    <property type="match status" value="1"/>
</dbReference>
<dbReference type="HOGENOM" id="CLU_000445_92_1_7"/>
<dbReference type="InterPro" id="IPR037522">
    <property type="entry name" value="HD_GYP_dom"/>
</dbReference>
<name>Q1MPC9_LAWIP</name>
<dbReference type="RefSeq" id="WP_011527177.1">
    <property type="nucleotide sequence ID" value="NC_008011.1"/>
</dbReference>
<feature type="domain" description="HD-GYP" evidence="1">
    <location>
        <begin position="147"/>
        <end position="343"/>
    </location>
</feature>
<accession>Q1MPC9</accession>
<dbReference type="Gene3D" id="1.10.3210.10">
    <property type="entry name" value="Hypothetical protein af1432"/>
    <property type="match status" value="1"/>
</dbReference>
<dbReference type="PANTHER" id="PTHR43155:SF2">
    <property type="entry name" value="CYCLIC DI-GMP PHOSPHODIESTERASE PA4108"/>
    <property type="match status" value="1"/>
</dbReference>
<protein>
    <submittedName>
        <fullName evidence="2">HD-GYP domain</fullName>
    </submittedName>
</protein>
<dbReference type="SUPFAM" id="SSF109604">
    <property type="entry name" value="HD-domain/PDEase-like"/>
    <property type="match status" value="1"/>
</dbReference>
<dbReference type="InterPro" id="IPR003607">
    <property type="entry name" value="HD/PDEase_dom"/>
</dbReference>
<dbReference type="PROSITE" id="PS51832">
    <property type="entry name" value="HD_GYP"/>
    <property type="match status" value="1"/>
</dbReference>
<dbReference type="AlphaFoldDB" id="Q1MPC9"/>
<dbReference type="PANTHER" id="PTHR43155">
    <property type="entry name" value="CYCLIC DI-GMP PHOSPHODIESTERASE PA4108-RELATED"/>
    <property type="match status" value="1"/>
</dbReference>